<dbReference type="EMBL" id="CAKXAJ010026455">
    <property type="protein sequence ID" value="CAH2268653.1"/>
    <property type="molecule type" value="Genomic_DNA"/>
</dbReference>
<dbReference type="SUPFAM" id="SSF48403">
    <property type="entry name" value="Ankyrin repeat"/>
    <property type="match status" value="1"/>
</dbReference>
<keyword evidence="4" id="KW-0472">Membrane</keyword>
<proteinExistence type="predicted"/>
<protein>
    <submittedName>
        <fullName evidence="5">Jg8659 protein</fullName>
    </submittedName>
</protein>
<accession>A0A8S4SMW0</accession>
<dbReference type="PANTHER" id="PTHR24124:SF14">
    <property type="entry name" value="CHROMOSOME UNDETERMINED SCAFFOLD_25, WHOLE GENOME SHOTGUN SEQUENCE"/>
    <property type="match status" value="1"/>
</dbReference>
<name>A0A8S4SMW0_9NEOP</name>
<dbReference type="Pfam" id="PF12796">
    <property type="entry name" value="Ank_2"/>
    <property type="match status" value="1"/>
</dbReference>
<dbReference type="SMART" id="SM00248">
    <property type="entry name" value="ANK"/>
    <property type="match status" value="2"/>
</dbReference>
<keyword evidence="4" id="KW-1133">Transmembrane helix</keyword>
<dbReference type="GO" id="GO:0010468">
    <property type="term" value="P:regulation of gene expression"/>
    <property type="evidence" value="ECO:0007669"/>
    <property type="project" value="TreeGrafter"/>
</dbReference>
<dbReference type="Proteomes" id="UP000838756">
    <property type="component" value="Unassembled WGS sequence"/>
</dbReference>
<evidence type="ECO:0000256" key="1">
    <source>
        <dbReference type="ARBA" id="ARBA00022737"/>
    </source>
</evidence>
<feature type="transmembrane region" description="Helical" evidence="4">
    <location>
        <begin position="108"/>
        <end position="130"/>
    </location>
</feature>
<gene>
    <name evidence="5" type="primary">jg8659</name>
    <name evidence="5" type="ORF">PAEG_LOCUS26984</name>
</gene>
<dbReference type="Gene3D" id="1.25.40.20">
    <property type="entry name" value="Ankyrin repeat-containing domain"/>
    <property type="match status" value="1"/>
</dbReference>
<evidence type="ECO:0000313" key="5">
    <source>
        <dbReference type="EMBL" id="CAH2268653.1"/>
    </source>
</evidence>
<keyword evidence="4" id="KW-0812">Transmembrane</keyword>
<dbReference type="PROSITE" id="PS50088">
    <property type="entry name" value="ANK_REPEAT"/>
    <property type="match status" value="1"/>
</dbReference>
<dbReference type="AlphaFoldDB" id="A0A8S4SMW0"/>
<dbReference type="PANTHER" id="PTHR24124">
    <property type="entry name" value="ANKYRIN REPEAT FAMILY A"/>
    <property type="match status" value="1"/>
</dbReference>
<dbReference type="GO" id="GO:0005634">
    <property type="term" value="C:nucleus"/>
    <property type="evidence" value="ECO:0007669"/>
    <property type="project" value="TreeGrafter"/>
</dbReference>
<feature type="transmembrane region" description="Helical" evidence="4">
    <location>
        <begin position="80"/>
        <end position="102"/>
    </location>
</feature>
<dbReference type="PROSITE" id="PS50297">
    <property type="entry name" value="ANK_REP_REGION"/>
    <property type="match status" value="1"/>
</dbReference>
<organism evidence="5 6">
    <name type="scientific">Pararge aegeria aegeria</name>
    <dbReference type="NCBI Taxonomy" id="348720"/>
    <lineage>
        <taxon>Eukaryota</taxon>
        <taxon>Metazoa</taxon>
        <taxon>Ecdysozoa</taxon>
        <taxon>Arthropoda</taxon>
        <taxon>Hexapoda</taxon>
        <taxon>Insecta</taxon>
        <taxon>Pterygota</taxon>
        <taxon>Neoptera</taxon>
        <taxon>Endopterygota</taxon>
        <taxon>Lepidoptera</taxon>
        <taxon>Glossata</taxon>
        <taxon>Ditrysia</taxon>
        <taxon>Papilionoidea</taxon>
        <taxon>Nymphalidae</taxon>
        <taxon>Satyrinae</taxon>
        <taxon>Satyrini</taxon>
        <taxon>Parargina</taxon>
        <taxon>Pararge</taxon>
    </lineage>
</organism>
<evidence type="ECO:0000256" key="2">
    <source>
        <dbReference type="ARBA" id="ARBA00023043"/>
    </source>
</evidence>
<reference evidence="5" key="1">
    <citation type="submission" date="2022-03" db="EMBL/GenBank/DDBJ databases">
        <authorList>
            <person name="Lindestad O."/>
        </authorList>
    </citation>
    <scope>NUCLEOTIDE SEQUENCE</scope>
</reference>
<keyword evidence="6" id="KW-1185">Reference proteome</keyword>
<sequence length="162" mass="16784">MVSVQESVGIEGCTPLHFAAGNGHVDIVNLLLEKGANVNAVDRYGKTPLDYAEGYAKNQDVVKALLDARGGSFVKARNKAMIAGGVNTLLGTAIAVALFTTGTITAQLIPIVIAVVAVTAAALVVGCATYELLKPSTKVDGAEKPIVNSINEQQRVTSISSY</sequence>
<dbReference type="OrthoDB" id="1577640at2759"/>
<dbReference type="InterPro" id="IPR002110">
    <property type="entry name" value="Ankyrin_rpt"/>
</dbReference>
<feature type="repeat" description="ANK" evidence="3">
    <location>
        <begin position="11"/>
        <end position="43"/>
    </location>
</feature>
<evidence type="ECO:0000256" key="3">
    <source>
        <dbReference type="PROSITE-ProRule" id="PRU00023"/>
    </source>
</evidence>
<evidence type="ECO:0000256" key="4">
    <source>
        <dbReference type="SAM" id="Phobius"/>
    </source>
</evidence>
<dbReference type="InterPro" id="IPR036770">
    <property type="entry name" value="Ankyrin_rpt-contain_sf"/>
</dbReference>
<keyword evidence="1" id="KW-0677">Repeat</keyword>
<comment type="caution">
    <text evidence="5">The sequence shown here is derived from an EMBL/GenBank/DDBJ whole genome shotgun (WGS) entry which is preliminary data.</text>
</comment>
<keyword evidence="2 3" id="KW-0040">ANK repeat</keyword>
<evidence type="ECO:0000313" key="6">
    <source>
        <dbReference type="Proteomes" id="UP000838756"/>
    </source>
</evidence>